<accession>A0A060RE25</accession>
<evidence type="ECO:0000313" key="1">
    <source>
        <dbReference type="EMBL" id="CDN32309.1"/>
    </source>
</evidence>
<reference evidence="1 2" key="1">
    <citation type="journal article" date="2015" name="Genome Announc.">
        <title>Complete Genome Sequence of the Novel Leech Symbiont Mucinivorans hirudinis M3T.</title>
        <authorList>
            <person name="Nelson M.C."/>
            <person name="Bomar L."/>
            <person name="Graf J."/>
        </authorList>
    </citation>
    <scope>NUCLEOTIDE SEQUENCE [LARGE SCALE GENOMIC DNA]</scope>
    <source>
        <strain evidence="2">M3</strain>
    </source>
</reference>
<organism evidence="1 2">
    <name type="scientific">Mucinivorans hirudinis</name>
    <dbReference type="NCBI Taxonomy" id="1433126"/>
    <lineage>
        <taxon>Bacteria</taxon>
        <taxon>Pseudomonadati</taxon>
        <taxon>Bacteroidota</taxon>
        <taxon>Bacteroidia</taxon>
        <taxon>Bacteroidales</taxon>
        <taxon>Rikenellaceae</taxon>
        <taxon>Mucinivorans</taxon>
    </lineage>
</organism>
<proteinExistence type="predicted"/>
<gene>
    <name evidence="1" type="ORF">BN938_2237</name>
</gene>
<sequence>MIICILRAHRTPPVVGCRMVRSRSGNFRRVERRRADRFSSENRFSKHK</sequence>
<dbReference type="HOGENOM" id="CLU_3154994_0_0_10"/>
<name>A0A060RE25_9BACT</name>
<evidence type="ECO:0000313" key="2">
    <source>
        <dbReference type="Proteomes" id="UP000027616"/>
    </source>
</evidence>
<dbReference type="Proteomes" id="UP000027616">
    <property type="component" value="Chromosome I"/>
</dbReference>
<dbReference type="KEGG" id="rbc:BN938_2237"/>
<dbReference type="AlphaFoldDB" id="A0A060RE25"/>
<dbReference type="STRING" id="1433126.BN938_2237"/>
<protein>
    <submittedName>
        <fullName evidence="1">Uncharacterized protein</fullName>
    </submittedName>
</protein>
<dbReference type="EMBL" id="HG934468">
    <property type="protein sequence ID" value="CDN32309.1"/>
    <property type="molecule type" value="Genomic_DNA"/>
</dbReference>
<keyword evidence="2" id="KW-1185">Reference proteome</keyword>